<dbReference type="EMBL" id="CACTIH010001949">
    <property type="protein sequence ID" value="CAA2969685.1"/>
    <property type="molecule type" value="Genomic_DNA"/>
</dbReference>
<proteinExistence type="predicted"/>
<sequence length="120" mass="13691">MDRLIWHFEKSGIYKVRTGYKLMAKAGRGEGGGIVAHLAPWWSAVLKLNMKSCENGFAHCGAFETSGHIFFKRGVKVVWKRLGGLMTGDHKPQRSYKFNLIFGVQRDVYEAVFGLLWVLW</sequence>
<evidence type="ECO:0000313" key="1">
    <source>
        <dbReference type="EMBL" id="CAA2969685.1"/>
    </source>
</evidence>
<organism evidence="1 2">
    <name type="scientific">Olea europaea subsp. europaea</name>
    <dbReference type="NCBI Taxonomy" id="158383"/>
    <lineage>
        <taxon>Eukaryota</taxon>
        <taxon>Viridiplantae</taxon>
        <taxon>Streptophyta</taxon>
        <taxon>Embryophyta</taxon>
        <taxon>Tracheophyta</taxon>
        <taxon>Spermatophyta</taxon>
        <taxon>Magnoliopsida</taxon>
        <taxon>eudicotyledons</taxon>
        <taxon>Gunneridae</taxon>
        <taxon>Pentapetalae</taxon>
        <taxon>asterids</taxon>
        <taxon>lamiids</taxon>
        <taxon>Lamiales</taxon>
        <taxon>Oleaceae</taxon>
        <taxon>Oleeae</taxon>
        <taxon>Olea</taxon>
    </lineage>
</organism>
<name>A0A8S0QKD5_OLEEU</name>
<accession>A0A8S0QKD5</accession>
<dbReference type="Proteomes" id="UP000594638">
    <property type="component" value="Unassembled WGS sequence"/>
</dbReference>
<gene>
    <name evidence="1" type="ORF">OLEA9_A097169</name>
</gene>
<evidence type="ECO:0000313" key="2">
    <source>
        <dbReference type="Proteomes" id="UP000594638"/>
    </source>
</evidence>
<comment type="caution">
    <text evidence="1">The sequence shown here is derived from an EMBL/GenBank/DDBJ whole genome shotgun (WGS) entry which is preliminary data.</text>
</comment>
<reference evidence="1 2" key="1">
    <citation type="submission" date="2019-12" db="EMBL/GenBank/DDBJ databases">
        <authorList>
            <person name="Alioto T."/>
            <person name="Alioto T."/>
            <person name="Gomez Garrido J."/>
        </authorList>
    </citation>
    <scope>NUCLEOTIDE SEQUENCE [LARGE SCALE GENOMIC DNA]</scope>
</reference>
<dbReference type="AlphaFoldDB" id="A0A8S0QKD5"/>
<dbReference type="Gramene" id="OE9A097169T1">
    <property type="protein sequence ID" value="OE9A097169C1"/>
    <property type="gene ID" value="OE9A097169"/>
</dbReference>
<dbReference type="OrthoDB" id="1714437at2759"/>
<protein>
    <submittedName>
        <fullName evidence="1">Uncharacterized protein</fullName>
    </submittedName>
</protein>
<keyword evidence="2" id="KW-1185">Reference proteome</keyword>